<evidence type="ECO:0000256" key="2">
    <source>
        <dbReference type="ARBA" id="ARBA00022692"/>
    </source>
</evidence>
<dbReference type="EMBL" id="BAAAHE010000007">
    <property type="protein sequence ID" value="GAA0609703.1"/>
    <property type="molecule type" value="Genomic_DNA"/>
</dbReference>
<dbReference type="InterPro" id="IPR007343">
    <property type="entry name" value="Uncharacterised_pept_Zn_put"/>
</dbReference>
<protein>
    <recommendedName>
        <fullName evidence="8">Metalloprotease</fullName>
    </recommendedName>
</protein>
<keyword evidence="7" id="KW-1185">Reference proteome</keyword>
<dbReference type="Proteomes" id="UP001500957">
    <property type="component" value="Unassembled WGS sequence"/>
</dbReference>
<reference evidence="7" key="1">
    <citation type="journal article" date="2019" name="Int. J. Syst. Evol. Microbiol.">
        <title>The Global Catalogue of Microorganisms (GCM) 10K type strain sequencing project: providing services to taxonomists for standard genome sequencing and annotation.</title>
        <authorList>
            <consortium name="The Broad Institute Genomics Platform"/>
            <consortium name="The Broad Institute Genome Sequencing Center for Infectious Disease"/>
            <person name="Wu L."/>
            <person name="Ma J."/>
        </authorList>
    </citation>
    <scope>NUCLEOTIDE SEQUENCE [LARGE SCALE GENOMIC DNA]</scope>
    <source>
        <strain evidence="7">JCM 10671</strain>
    </source>
</reference>
<evidence type="ECO:0000313" key="6">
    <source>
        <dbReference type="EMBL" id="GAA0609703.1"/>
    </source>
</evidence>
<organism evidence="6 7">
    <name type="scientific">Sporichthya brevicatena</name>
    <dbReference type="NCBI Taxonomy" id="171442"/>
    <lineage>
        <taxon>Bacteria</taxon>
        <taxon>Bacillati</taxon>
        <taxon>Actinomycetota</taxon>
        <taxon>Actinomycetes</taxon>
        <taxon>Sporichthyales</taxon>
        <taxon>Sporichthyaceae</taxon>
        <taxon>Sporichthya</taxon>
    </lineage>
</organism>
<accession>A0ABP3RHU3</accession>
<evidence type="ECO:0000256" key="1">
    <source>
        <dbReference type="ARBA" id="ARBA00004167"/>
    </source>
</evidence>
<comment type="subcellular location">
    <subcellularLocation>
        <location evidence="1">Membrane</location>
        <topology evidence="1">Single-pass membrane protein</topology>
    </subcellularLocation>
</comment>
<feature type="compositionally biased region" description="Polar residues" evidence="5">
    <location>
        <begin position="77"/>
        <end position="87"/>
    </location>
</feature>
<keyword evidence="4" id="KW-0472">Membrane</keyword>
<dbReference type="PANTHER" id="PTHR30168">
    <property type="entry name" value="PUTATIVE MEMBRANE PROTEIN YPFJ"/>
    <property type="match status" value="1"/>
</dbReference>
<keyword evidence="3" id="KW-1133">Transmembrane helix</keyword>
<evidence type="ECO:0008006" key="8">
    <source>
        <dbReference type="Google" id="ProtNLM"/>
    </source>
</evidence>
<evidence type="ECO:0000256" key="4">
    <source>
        <dbReference type="ARBA" id="ARBA00023136"/>
    </source>
</evidence>
<keyword evidence="2" id="KW-0812">Transmembrane</keyword>
<gene>
    <name evidence="6" type="ORF">GCM10009547_09740</name>
</gene>
<proteinExistence type="predicted"/>
<evidence type="ECO:0000313" key="7">
    <source>
        <dbReference type="Proteomes" id="UP001500957"/>
    </source>
</evidence>
<evidence type="ECO:0000256" key="5">
    <source>
        <dbReference type="SAM" id="MobiDB-lite"/>
    </source>
</evidence>
<dbReference type="RefSeq" id="WP_344602193.1">
    <property type="nucleotide sequence ID" value="NZ_BAAAHE010000007.1"/>
</dbReference>
<dbReference type="PANTHER" id="PTHR30168:SF0">
    <property type="entry name" value="INNER MEMBRANE PROTEIN"/>
    <property type="match status" value="1"/>
</dbReference>
<evidence type="ECO:0000256" key="3">
    <source>
        <dbReference type="ARBA" id="ARBA00022989"/>
    </source>
</evidence>
<sequence length="289" mass="29979">MRIPGVVTAIAVPVAVLGLVGGVVLAAEGQFRSDQPMHSAAIAESDGAIGQPQAPAPAAAAAPEAAAAQPAKAVAPTTSNAKPTVSTAPAKPATAGISLVEYASYQRGIINTIDNWWVSALSRAGVRYSGPRLVVAAPGKSAMSKCGRAVANPADSKKAYPAFYCRGDKTVYLASGWMHGAIYARYNKGGVAAIIAHEFGHHIQHTIGIADPKVSKQELQADCLAGIWVRAAVANGSLNSKDVADARRALRALGDTETSSKLHHGTANERSAWFDRGFRSGDAYVCNHF</sequence>
<dbReference type="Pfam" id="PF04228">
    <property type="entry name" value="Zn_peptidase"/>
    <property type="match status" value="1"/>
</dbReference>
<comment type="caution">
    <text evidence="6">The sequence shown here is derived from an EMBL/GenBank/DDBJ whole genome shotgun (WGS) entry which is preliminary data.</text>
</comment>
<feature type="region of interest" description="Disordered" evidence="5">
    <location>
        <begin position="70"/>
        <end position="89"/>
    </location>
</feature>
<name>A0ABP3RHU3_9ACTN</name>